<sequence>MGTRTNEFTGGFIAVHVGAGKHSEKMKDQYQDCCRQACDMGIQTLKSSYSALEAVTKAVMVLEDSPLTNAGFGSNLTYEGTVECDASVMDGSNLQYGSIGAVSGVKNPVQVARALCQFQTHNNIGHGRIPPSFLVGDGALAWAKQMNIEVIKPDQLITEKAKKVYNHYKKKVESDVSATGLSFRKLDTVGAVCVDAAGNIASACSSGGIILKFPGRVGQAGIWGSGCWASNGGTSIGTSTTGSGEHLIRTHLAQTIANSVVDADCPTTNLHDSMQKNFIESRYLLGIKEKLGGSIVIRYNAQDDCGDFLWTHSTNSMIIGYMNANSKGAKSYMSTMPNSDVGKKCIVEGIMFKLHKKRKRTS</sequence>
<dbReference type="PANTHER" id="PTHR10188:SF8">
    <property type="entry name" value="THREONINE ASPARTASE 1"/>
    <property type="match status" value="1"/>
</dbReference>
<comment type="caution">
    <text evidence="4">The sequence shown here is derived from an EMBL/GenBank/DDBJ whole genome shotgun (WGS) entry which is preliminary data.</text>
</comment>
<name>A0ABD2WZ21_9HYME</name>
<dbReference type="PANTHER" id="PTHR10188">
    <property type="entry name" value="L-ASPARAGINASE"/>
    <property type="match status" value="1"/>
</dbReference>
<reference evidence="4 5" key="1">
    <citation type="journal article" date="2024" name="bioRxiv">
        <title>A reference genome for Trichogramma kaykai: A tiny desert-dwelling parasitoid wasp with competing sex-ratio distorters.</title>
        <authorList>
            <person name="Culotta J."/>
            <person name="Lindsey A.R."/>
        </authorList>
    </citation>
    <scope>NUCLEOTIDE SEQUENCE [LARGE SCALE GENOMIC DNA]</scope>
    <source>
        <strain evidence="4 5">KSX58</strain>
    </source>
</reference>
<dbReference type="Pfam" id="PF01112">
    <property type="entry name" value="Asparaginase_2"/>
    <property type="match status" value="1"/>
</dbReference>
<dbReference type="InterPro" id="IPR029055">
    <property type="entry name" value="Ntn_hydrolases_N"/>
</dbReference>
<evidence type="ECO:0000256" key="1">
    <source>
        <dbReference type="ARBA" id="ARBA00010872"/>
    </source>
</evidence>
<dbReference type="Proteomes" id="UP001627154">
    <property type="component" value="Unassembled WGS sequence"/>
</dbReference>
<gene>
    <name evidence="4" type="ORF">TKK_007456</name>
</gene>
<proteinExistence type="inferred from homology"/>
<protein>
    <recommendedName>
        <fullName evidence="6">Threonine aspartase 1</fullName>
    </recommendedName>
</protein>
<evidence type="ECO:0000256" key="2">
    <source>
        <dbReference type="PIRSR" id="PIRSR600246-1"/>
    </source>
</evidence>
<feature type="site" description="Cleavage; by autolysis" evidence="3">
    <location>
        <begin position="187"/>
        <end position="188"/>
    </location>
</feature>
<accession>A0ABD2WZ21</accession>
<organism evidence="4 5">
    <name type="scientific">Trichogramma kaykai</name>
    <dbReference type="NCBI Taxonomy" id="54128"/>
    <lineage>
        <taxon>Eukaryota</taxon>
        <taxon>Metazoa</taxon>
        <taxon>Ecdysozoa</taxon>
        <taxon>Arthropoda</taxon>
        <taxon>Hexapoda</taxon>
        <taxon>Insecta</taxon>
        <taxon>Pterygota</taxon>
        <taxon>Neoptera</taxon>
        <taxon>Endopterygota</taxon>
        <taxon>Hymenoptera</taxon>
        <taxon>Apocrita</taxon>
        <taxon>Proctotrupomorpha</taxon>
        <taxon>Chalcidoidea</taxon>
        <taxon>Trichogrammatidae</taxon>
        <taxon>Trichogramma</taxon>
    </lineage>
</organism>
<dbReference type="AlphaFoldDB" id="A0ABD2WZ21"/>
<evidence type="ECO:0000313" key="5">
    <source>
        <dbReference type="Proteomes" id="UP001627154"/>
    </source>
</evidence>
<dbReference type="InterPro" id="IPR037464">
    <property type="entry name" value="Taspase1"/>
</dbReference>
<evidence type="ECO:0000256" key="3">
    <source>
        <dbReference type="PIRSR" id="PIRSR600246-3"/>
    </source>
</evidence>
<evidence type="ECO:0000313" key="4">
    <source>
        <dbReference type="EMBL" id="KAL3398271.1"/>
    </source>
</evidence>
<comment type="similarity">
    <text evidence="1">Belongs to the Ntn-hydrolase family.</text>
</comment>
<feature type="active site" description="Nucleophile" evidence="2">
    <location>
        <position position="188"/>
    </location>
</feature>
<dbReference type="InterPro" id="IPR000246">
    <property type="entry name" value="Peptidase_T2"/>
</dbReference>
<keyword evidence="5" id="KW-1185">Reference proteome</keyword>
<evidence type="ECO:0008006" key="6">
    <source>
        <dbReference type="Google" id="ProtNLM"/>
    </source>
</evidence>
<dbReference type="EMBL" id="JBJJXI010000059">
    <property type="protein sequence ID" value="KAL3398271.1"/>
    <property type="molecule type" value="Genomic_DNA"/>
</dbReference>
<dbReference type="SUPFAM" id="SSF56235">
    <property type="entry name" value="N-terminal nucleophile aminohydrolases (Ntn hydrolases)"/>
    <property type="match status" value="1"/>
</dbReference>
<dbReference type="CDD" id="cd04514">
    <property type="entry name" value="Taspase1_like"/>
    <property type="match status" value="1"/>
</dbReference>
<dbReference type="FunFam" id="3.60.20.30:FF:000006">
    <property type="entry name" value="Threonine aspartase"/>
    <property type="match status" value="1"/>
</dbReference>
<dbReference type="Gene3D" id="3.60.20.30">
    <property type="entry name" value="(Glycosyl)asparaginase"/>
    <property type="match status" value="1"/>
</dbReference>